<sequence length="1255" mass="143037">MSGDSISGRRDTDYSLLQVLDEYVKQDTCHPKFAKYFREYITTNWPDPSPPGAPEGSEEYEKWVNEWNDFFAYCGRILRNPELTKYNFGSSVLRQIEKYDIYDDWFPEEGFGPTGKEFDPIPEEYRIGSSKSGTSATTSYMTPSTHGSQANRGSRRLEPKQSVDSSDSNAETNPINLVPPSAMSSGPSGEAPASKPITMDTTGADSTIKSYDQYGKQQQPLATHLQAMVAYLENGESHDAGFSERMSDIIDYLQWLGSGKDARNQLHNASEFTKAVYKKAIELIDAHLKRDKQRRIATPVAFTERPVSFAATRSSRLNHLTNPRDFPLPSKRGVPDHSQLLPYNITPAPEKRPIQGALLEHPEHYAQFLEDEGKIWLPYSEDLEKLDDMEIPTSVTADELENNLAVIESDIYVQYTKAQGNSATWETGDPIGWTTHRTDEAGVRHTYISTGEDPKTGKETLNLMDLSDPKDWASVRGVRRAGLQLMLRNLRTNENDFVYYDSDSNGQRARRLVLPIPVATIRKVMERANGKQWNPPTLFDEKPLVWSHWEPFRFTDRFQAYTEATKRMKAVAYQTVTERHLRDRSWVSLPKNVKTGGPFVWRGLSPQEQAEEDLLKRCLAIRGYVAMCWNRAPRPLLANMIQFLTAGDPSSDAFPEPEELGKIGEITFGESDYRHAVIDGTRQRAGIRFIDEEDIWWLKVLGSGCVNKKSWPGKIFPDEPRETYRLFRIFAKRILRLLEDPNPEGILYSSASVVTVEDLLKVINAGANGKAAVNKHEFSPYEACQHLDRLAQTGHIDFELDPACYGTVRRPAYDFYPEHRIVYDAAEKKRDILFPRSIRPWADVCLEPYSGKTKSPPRVLYAVDNFYRSLAYRLGFTIFHLQKKSAARKKSHKSVRNEQPVQYAWLHDAIKKFNAVYDETVEEELRARPNPPAPYGHTWRDIKALVQDTEFGEGGHTNPASHPIIPHRGYLKDNASAIQHLRNKIIQEVSANNTLLAPARAKTVINLSTGLPEVILTRGVSWKFGSLVARQENFRRQFFSLNRWPLVLQSEKTQEKIKNDEWHADGVDPKQVFDHQAADPIHAFFSREKLRPYVEDPVKYRAGPAVFPVGDTAWQRKRVEEHMTALVYQSIGLNGAVPRGGTFREKLKDFFFREPLRPYLNGAEKLTESQLEARYGKLPDVPPNRVPRSWATEVLVGEKVENRKRKVDEILEAKKQEEEARNLARYKRRRVDDQVAGTRMTGAFTRGRGGVSSFV</sequence>
<protein>
    <submittedName>
        <fullName evidence="2">Uncharacterized protein</fullName>
    </submittedName>
</protein>
<dbReference type="Proteomes" id="UP001323617">
    <property type="component" value="Unassembled WGS sequence"/>
</dbReference>
<dbReference type="RefSeq" id="XP_062804330.1">
    <property type="nucleotide sequence ID" value="XM_062941475.1"/>
</dbReference>
<name>A0ABR0IKB1_9PEZI</name>
<accession>A0ABR0IKB1</accession>
<feature type="compositionally biased region" description="Polar residues" evidence="1">
    <location>
        <begin position="140"/>
        <end position="152"/>
    </location>
</feature>
<organism evidence="2 3">
    <name type="scientific">Podospora pseudoanserina</name>
    <dbReference type="NCBI Taxonomy" id="2609844"/>
    <lineage>
        <taxon>Eukaryota</taxon>
        <taxon>Fungi</taxon>
        <taxon>Dikarya</taxon>
        <taxon>Ascomycota</taxon>
        <taxon>Pezizomycotina</taxon>
        <taxon>Sordariomycetes</taxon>
        <taxon>Sordariomycetidae</taxon>
        <taxon>Sordariales</taxon>
        <taxon>Podosporaceae</taxon>
        <taxon>Podospora</taxon>
    </lineage>
</organism>
<evidence type="ECO:0000313" key="2">
    <source>
        <dbReference type="EMBL" id="KAK4680860.1"/>
    </source>
</evidence>
<dbReference type="EMBL" id="JAFFHC010000001">
    <property type="protein sequence ID" value="KAK4680860.1"/>
    <property type="molecule type" value="Genomic_DNA"/>
</dbReference>
<evidence type="ECO:0000256" key="1">
    <source>
        <dbReference type="SAM" id="MobiDB-lite"/>
    </source>
</evidence>
<feature type="compositionally biased region" description="Polar residues" evidence="1">
    <location>
        <begin position="162"/>
        <end position="175"/>
    </location>
</feature>
<feature type="region of interest" description="Disordered" evidence="1">
    <location>
        <begin position="112"/>
        <end position="204"/>
    </location>
</feature>
<evidence type="ECO:0000313" key="3">
    <source>
        <dbReference type="Proteomes" id="UP001323617"/>
    </source>
</evidence>
<keyword evidence="3" id="KW-1185">Reference proteome</keyword>
<feature type="compositionally biased region" description="Low complexity" evidence="1">
    <location>
        <begin position="128"/>
        <end position="139"/>
    </location>
</feature>
<dbReference type="GeneID" id="87962340"/>
<proteinExistence type="predicted"/>
<reference evidence="2 3" key="1">
    <citation type="journal article" date="2023" name="bioRxiv">
        <title>High-quality genome assemblies of four members of thePodospora anserinaspecies complex.</title>
        <authorList>
            <person name="Ament-Velasquez S.L."/>
            <person name="Vogan A.A."/>
            <person name="Wallerman O."/>
            <person name="Hartmann F."/>
            <person name="Gautier V."/>
            <person name="Silar P."/>
            <person name="Giraud T."/>
            <person name="Johannesson H."/>
        </authorList>
    </citation>
    <scope>NUCLEOTIDE SEQUENCE [LARGE SCALE GENOMIC DNA]</scope>
    <source>
        <strain evidence="2 3">CBS 124.78</strain>
    </source>
</reference>
<gene>
    <name evidence="2" type="ORF">QC764_102470</name>
</gene>
<comment type="caution">
    <text evidence="2">The sequence shown here is derived from an EMBL/GenBank/DDBJ whole genome shotgun (WGS) entry which is preliminary data.</text>
</comment>
<feature type="compositionally biased region" description="Basic and acidic residues" evidence="1">
    <location>
        <begin position="116"/>
        <end position="126"/>
    </location>
</feature>